<feature type="chain" id="PRO_5045573875" description="DUF3592 domain-containing protein" evidence="2">
    <location>
        <begin position="22"/>
        <end position="147"/>
    </location>
</feature>
<name>A0ABV1MX37_9BACI</name>
<organism evidence="3 4">
    <name type="scientific">Lysinibacillus zambalensis</name>
    <dbReference type="NCBI Taxonomy" id="3160866"/>
    <lineage>
        <taxon>Bacteria</taxon>
        <taxon>Bacillati</taxon>
        <taxon>Bacillota</taxon>
        <taxon>Bacilli</taxon>
        <taxon>Bacillales</taxon>
        <taxon>Bacillaceae</taxon>
        <taxon>Lysinibacillus</taxon>
    </lineage>
</organism>
<sequence length="147" mass="16991">MKRITLLSFLLLLMISPSVQALSWAYPFVVWKGNVYEVKKEELIEDNKIGKIIGEVKTKPNNMTGNYYGNASNYYPKETHYYEIKGTSTSIAIAVKEDRHWVKAVFVHKAPFHIMNVITNFYFILAVVLFVIGVILFRIKMSNKCIH</sequence>
<dbReference type="Proteomes" id="UP001478862">
    <property type="component" value="Unassembled WGS sequence"/>
</dbReference>
<keyword evidence="2" id="KW-0732">Signal</keyword>
<keyword evidence="1" id="KW-0472">Membrane</keyword>
<dbReference type="EMBL" id="JBEGDG010000020">
    <property type="protein sequence ID" value="MEQ6357081.1"/>
    <property type="molecule type" value="Genomic_DNA"/>
</dbReference>
<reference evidence="3 4" key="1">
    <citation type="submission" date="2024-06" db="EMBL/GenBank/DDBJ databases">
        <title>Lysinibacillus zambalefons sp. nov., a Novel Firmicute Isolated from the Poon Bato Zambales Hyperalkaline Spring.</title>
        <authorList>
            <person name="Aja J.A."/>
            <person name="Lazaro J.E.H."/>
            <person name="Llorin L.D."/>
            <person name="Lim K.R."/>
            <person name="Teodosio J."/>
            <person name="Dalisay D.S."/>
        </authorList>
    </citation>
    <scope>NUCLEOTIDE SEQUENCE [LARGE SCALE GENOMIC DNA]</scope>
    <source>
        <strain evidence="3 4">M3</strain>
    </source>
</reference>
<evidence type="ECO:0008006" key="5">
    <source>
        <dbReference type="Google" id="ProtNLM"/>
    </source>
</evidence>
<proteinExistence type="predicted"/>
<feature type="transmembrane region" description="Helical" evidence="1">
    <location>
        <begin position="121"/>
        <end position="139"/>
    </location>
</feature>
<accession>A0ABV1MX37</accession>
<keyword evidence="1" id="KW-1133">Transmembrane helix</keyword>
<keyword evidence="4" id="KW-1185">Reference proteome</keyword>
<evidence type="ECO:0000256" key="2">
    <source>
        <dbReference type="SAM" id="SignalP"/>
    </source>
</evidence>
<evidence type="ECO:0000313" key="4">
    <source>
        <dbReference type="Proteomes" id="UP001478862"/>
    </source>
</evidence>
<evidence type="ECO:0000256" key="1">
    <source>
        <dbReference type="SAM" id="Phobius"/>
    </source>
</evidence>
<evidence type="ECO:0000313" key="3">
    <source>
        <dbReference type="EMBL" id="MEQ6357081.1"/>
    </source>
</evidence>
<keyword evidence="1" id="KW-0812">Transmembrane</keyword>
<protein>
    <recommendedName>
        <fullName evidence="5">DUF3592 domain-containing protein</fullName>
    </recommendedName>
</protein>
<feature type="signal peptide" evidence="2">
    <location>
        <begin position="1"/>
        <end position="21"/>
    </location>
</feature>
<comment type="caution">
    <text evidence="3">The sequence shown here is derived from an EMBL/GenBank/DDBJ whole genome shotgun (WGS) entry which is preliminary data.</text>
</comment>
<dbReference type="RefSeq" id="WP_349661458.1">
    <property type="nucleotide sequence ID" value="NZ_JBEGDG010000020.1"/>
</dbReference>
<gene>
    <name evidence="3" type="ORF">ABNX05_20840</name>
</gene>